<feature type="transmembrane region" description="Helical" evidence="1">
    <location>
        <begin position="352"/>
        <end position="369"/>
    </location>
</feature>
<feature type="transmembrane region" description="Helical" evidence="1">
    <location>
        <begin position="86"/>
        <end position="107"/>
    </location>
</feature>
<dbReference type="OrthoDB" id="870653at2"/>
<keyword evidence="1" id="KW-0812">Transmembrane</keyword>
<keyword evidence="1" id="KW-1133">Transmembrane helix</keyword>
<dbReference type="Proteomes" id="UP000198131">
    <property type="component" value="Unassembled WGS sequence"/>
</dbReference>
<feature type="transmembrane region" description="Helical" evidence="1">
    <location>
        <begin position="12"/>
        <end position="32"/>
    </location>
</feature>
<evidence type="ECO:0008006" key="4">
    <source>
        <dbReference type="Google" id="ProtNLM"/>
    </source>
</evidence>
<feature type="transmembrane region" description="Helical" evidence="1">
    <location>
        <begin position="296"/>
        <end position="316"/>
    </location>
</feature>
<name>A0A212TLF0_9BACT</name>
<keyword evidence="1" id="KW-0472">Membrane</keyword>
<sequence length="392" mass="43035">MLPALRNTQLPPWAWTLVALGLSAGLLAYALWPGLAGTSDSVYYLSAARSMAAAGQLRNPDGTVYSFWGPLYPITLAPGVFLKQNWLLVAGQLLSTLGAVALWSWLGWRLLPTSGTSRLYAMVLGFSAPLLVAAKFVWSEPLFELLFAGYVVALYQYHRSARFGWLLAATAVGVLLPLQRTSGLFLLFGIGLGLLLLHDQQRWPLKRVLGHLAGASIGGVLWQLYVWRVGIPIPFVFDPGTAFLLNPMSAYGYALMRWLLPLPTFIWPMPWVFGLLLIGLLVLLSRASRVLPAEFGVVLLTSVVAYIVLHILTNGWSRSAGDVTDAERYLTVLYGPIWLLLLAGGQRLLNRWPILMAALGLFILTYSAARTIRNAQACREMPLMVETASAIN</sequence>
<evidence type="ECO:0000256" key="1">
    <source>
        <dbReference type="SAM" id="Phobius"/>
    </source>
</evidence>
<feature type="transmembrane region" description="Helical" evidence="1">
    <location>
        <begin position="163"/>
        <end position="196"/>
    </location>
</feature>
<keyword evidence="3" id="KW-1185">Reference proteome</keyword>
<dbReference type="AlphaFoldDB" id="A0A212TLF0"/>
<accession>A0A212TLF0</accession>
<evidence type="ECO:0000313" key="2">
    <source>
        <dbReference type="EMBL" id="SNC66805.1"/>
    </source>
</evidence>
<dbReference type="EMBL" id="FYEW01000001">
    <property type="protein sequence ID" value="SNC66805.1"/>
    <property type="molecule type" value="Genomic_DNA"/>
</dbReference>
<feature type="transmembrane region" description="Helical" evidence="1">
    <location>
        <begin position="265"/>
        <end position="284"/>
    </location>
</feature>
<gene>
    <name evidence="2" type="ORF">SAMN06265337_1735</name>
</gene>
<dbReference type="RefSeq" id="WP_088842973.1">
    <property type="nucleotide sequence ID" value="NZ_FYEW01000001.1"/>
</dbReference>
<reference evidence="3" key="1">
    <citation type="submission" date="2017-06" db="EMBL/GenBank/DDBJ databases">
        <authorList>
            <person name="Varghese N."/>
            <person name="Submissions S."/>
        </authorList>
    </citation>
    <scope>NUCLEOTIDE SEQUENCE [LARGE SCALE GENOMIC DNA]</scope>
    <source>
        <strain evidence="3">DSM 11116</strain>
    </source>
</reference>
<feature type="transmembrane region" description="Helical" evidence="1">
    <location>
        <begin position="119"/>
        <end position="138"/>
    </location>
</feature>
<feature type="transmembrane region" description="Helical" evidence="1">
    <location>
        <begin position="208"/>
        <end position="227"/>
    </location>
</feature>
<evidence type="ECO:0000313" key="3">
    <source>
        <dbReference type="Proteomes" id="UP000198131"/>
    </source>
</evidence>
<organism evidence="2 3">
    <name type="scientific">Hymenobacter gelipurpurascens</name>
    <dbReference type="NCBI Taxonomy" id="89968"/>
    <lineage>
        <taxon>Bacteria</taxon>
        <taxon>Pseudomonadati</taxon>
        <taxon>Bacteroidota</taxon>
        <taxon>Cytophagia</taxon>
        <taxon>Cytophagales</taxon>
        <taxon>Hymenobacteraceae</taxon>
        <taxon>Hymenobacter</taxon>
    </lineage>
</organism>
<protein>
    <recommendedName>
        <fullName evidence="4">Dolichyl-phosphate-mannose-protein mannosyltransferase</fullName>
    </recommendedName>
</protein>
<proteinExistence type="predicted"/>